<dbReference type="PANTHER" id="PTHR21493:SF9">
    <property type="entry name" value="GOLGI TRANSPORT PROTEIN 1-RELATED"/>
    <property type="match status" value="1"/>
</dbReference>
<feature type="transmembrane region" description="Helical" evidence="2">
    <location>
        <begin position="208"/>
        <end position="229"/>
    </location>
</feature>
<gene>
    <name evidence="4" type="primary">LOC110974974</name>
</gene>
<dbReference type="RefSeq" id="XP_022082659.1">
    <property type="nucleotide sequence ID" value="XM_022226967.1"/>
</dbReference>
<evidence type="ECO:0000313" key="4">
    <source>
        <dbReference type="RefSeq" id="XP_022082659.1"/>
    </source>
</evidence>
<evidence type="ECO:0000256" key="2">
    <source>
        <dbReference type="SAM" id="Phobius"/>
    </source>
</evidence>
<dbReference type="OrthoDB" id="204784at2759"/>
<feature type="transmembrane region" description="Helical" evidence="2">
    <location>
        <begin position="164"/>
        <end position="187"/>
    </location>
</feature>
<evidence type="ECO:0000313" key="3">
    <source>
        <dbReference type="Proteomes" id="UP000694845"/>
    </source>
</evidence>
<feature type="transmembrane region" description="Helical" evidence="2">
    <location>
        <begin position="33"/>
        <end position="51"/>
    </location>
</feature>
<keyword evidence="3" id="KW-1185">Reference proteome</keyword>
<feature type="transmembrane region" description="Helical" evidence="2">
    <location>
        <begin position="88"/>
        <end position="108"/>
    </location>
</feature>
<feature type="region of interest" description="Disordered" evidence="1">
    <location>
        <begin position="267"/>
        <end position="286"/>
    </location>
</feature>
<dbReference type="KEGG" id="aplc:110974974"/>
<dbReference type="PANTHER" id="PTHR21493">
    <property type="entry name" value="CGI-141-RELATED/LIPASE CONTAINING PROTEIN"/>
    <property type="match status" value="1"/>
</dbReference>
<organism evidence="3 4">
    <name type="scientific">Acanthaster planci</name>
    <name type="common">Crown-of-thorns starfish</name>
    <dbReference type="NCBI Taxonomy" id="133434"/>
    <lineage>
        <taxon>Eukaryota</taxon>
        <taxon>Metazoa</taxon>
        <taxon>Echinodermata</taxon>
        <taxon>Eleutherozoa</taxon>
        <taxon>Asterozoa</taxon>
        <taxon>Asteroidea</taxon>
        <taxon>Valvatacea</taxon>
        <taxon>Valvatida</taxon>
        <taxon>Acanthasteridae</taxon>
        <taxon>Acanthaster</taxon>
    </lineage>
</organism>
<dbReference type="Proteomes" id="UP000694845">
    <property type="component" value="Unplaced"/>
</dbReference>
<accession>A0A8B7XPB2</accession>
<reference evidence="4" key="1">
    <citation type="submission" date="2025-08" db="UniProtKB">
        <authorList>
            <consortium name="RefSeq"/>
        </authorList>
    </citation>
    <scope>IDENTIFICATION</scope>
</reference>
<keyword evidence="2" id="KW-0472">Membrane</keyword>
<evidence type="ECO:0000256" key="1">
    <source>
        <dbReference type="SAM" id="MobiDB-lite"/>
    </source>
</evidence>
<dbReference type="GO" id="GO:0042147">
    <property type="term" value="P:retrograde transport, endosome to Golgi"/>
    <property type="evidence" value="ECO:0007669"/>
    <property type="project" value="InterPro"/>
</dbReference>
<dbReference type="GO" id="GO:0006888">
    <property type="term" value="P:endoplasmic reticulum to Golgi vesicle-mediated transport"/>
    <property type="evidence" value="ECO:0007669"/>
    <property type="project" value="InterPro"/>
</dbReference>
<keyword evidence="2" id="KW-1133">Transmembrane helix</keyword>
<dbReference type="GO" id="GO:0005829">
    <property type="term" value="C:cytosol"/>
    <property type="evidence" value="ECO:0007669"/>
    <property type="project" value="GOC"/>
</dbReference>
<dbReference type="GeneID" id="110974974"/>
<proteinExistence type="predicted"/>
<feature type="transmembrane region" description="Helical" evidence="2">
    <location>
        <begin position="57"/>
        <end position="76"/>
    </location>
</feature>
<protein>
    <submittedName>
        <fullName evidence="4">Uncharacterized protein LOC110974974</fullName>
    </submittedName>
</protein>
<name>A0A8B7XPB2_ACAPL</name>
<sequence>MDVGPGFVCAALRTVFGTVIAQLRRLGIDLPRIGRGFLLTVIGAFIFWLGVTLLFNWPLLAIGNVLVVVGPIYTLGTERTLCFLSNEDNRMASVCFIGGFCLLVFGQWRTVGIPLEIYGIFLLIQQYLPGDPIKYLVGVLAKFLGMELEEHEKSATSKFIWSSIFLRLGLKKLGHIGLVFGFAQLLYKSKFPFRYKMMATSVFTFGEAFLLAGWFGVGLLVVSCAHILLTRSVVERLINFLKMWPVLRSIFSHPFVEQFLRHIEDNTPGSQQSIGNEVESTSQQGT</sequence>
<dbReference type="AlphaFoldDB" id="A0A8B7XPB2"/>
<dbReference type="InterPro" id="IPR045176">
    <property type="entry name" value="Got1"/>
</dbReference>
<keyword evidence="2" id="KW-0812">Transmembrane</keyword>